<evidence type="ECO:0000259" key="2">
    <source>
        <dbReference type="Pfam" id="PF13817"/>
    </source>
</evidence>
<organism evidence="3 4">
    <name type="scientific">Aliiroseovarius crassostreae</name>
    <dbReference type="NCBI Taxonomy" id="154981"/>
    <lineage>
        <taxon>Bacteria</taxon>
        <taxon>Pseudomonadati</taxon>
        <taxon>Pseudomonadota</taxon>
        <taxon>Alphaproteobacteria</taxon>
        <taxon>Rhodobacterales</taxon>
        <taxon>Paracoccaceae</taxon>
        <taxon>Aliiroseovarius</taxon>
    </lineage>
</organism>
<gene>
    <name evidence="3" type="ORF">AKJ29_00075</name>
</gene>
<sequence length="175" mass="19792">MHDRDGSPIAAEGLKRIKAFCKIEKDIRGQSAEARRAVRQEKTAPLMADFEDWLRTVRARISRKSRLGEKLSYIAKHMEGLKLFLDDSTIEMDSNVVERTIRPIALNRKNALFAGHDEGGRSWGRIASLIETVKLNGVEPYAYLKATLEAIAAGHPTSRIDELMPWNFKQDEGRS</sequence>
<dbReference type="PANTHER" id="PTHR33678:SF1">
    <property type="entry name" value="BLL1576 PROTEIN"/>
    <property type="match status" value="1"/>
</dbReference>
<dbReference type="PANTHER" id="PTHR33678">
    <property type="entry name" value="BLL1576 PROTEIN"/>
    <property type="match status" value="1"/>
</dbReference>
<keyword evidence="4" id="KW-1185">Reference proteome</keyword>
<dbReference type="AlphaFoldDB" id="A0A0P7IUJ5"/>
<protein>
    <submittedName>
        <fullName evidence="3">Uncharacterized protein</fullName>
    </submittedName>
</protein>
<dbReference type="EMBL" id="LKBA01000017">
    <property type="protein sequence ID" value="KPN62639.1"/>
    <property type="molecule type" value="Genomic_DNA"/>
</dbReference>
<comment type="caution">
    <text evidence="3">The sequence shown here is derived from an EMBL/GenBank/DDBJ whole genome shotgun (WGS) entry which is preliminary data.</text>
</comment>
<dbReference type="Pfam" id="PF13817">
    <property type="entry name" value="DDE_Tnp_IS66_C"/>
    <property type="match status" value="1"/>
</dbReference>
<evidence type="ECO:0000313" key="4">
    <source>
        <dbReference type="Proteomes" id="UP000050471"/>
    </source>
</evidence>
<accession>A0A0P7IUJ5</accession>
<evidence type="ECO:0000259" key="1">
    <source>
        <dbReference type="Pfam" id="PF03050"/>
    </source>
</evidence>
<feature type="domain" description="Transposase IS66 C-terminal" evidence="2">
    <location>
        <begin position="128"/>
        <end position="166"/>
    </location>
</feature>
<dbReference type="InterPro" id="IPR004291">
    <property type="entry name" value="Transposase_IS66_central"/>
</dbReference>
<dbReference type="Proteomes" id="UP000050471">
    <property type="component" value="Unassembled WGS sequence"/>
</dbReference>
<evidence type="ECO:0000313" key="3">
    <source>
        <dbReference type="EMBL" id="KPN62639.1"/>
    </source>
</evidence>
<dbReference type="Pfam" id="PF03050">
    <property type="entry name" value="DDE_Tnp_IS66"/>
    <property type="match status" value="1"/>
</dbReference>
<feature type="domain" description="Transposase IS66 central" evidence="1">
    <location>
        <begin position="2"/>
        <end position="121"/>
    </location>
</feature>
<dbReference type="InterPro" id="IPR039552">
    <property type="entry name" value="IS66_C"/>
</dbReference>
<name>A0A0P7IUJ5_9RHOB</name>
<reference evidence="3 4" key="1">
    <citation type="submission" date="2015-09" db="EMBL/GenBank/DDBJ databases">
        <title>Draft genome sequence of Aliiroseovarius crassostreae CV919-312TSm, the causative agent of Roseovarius Oyster Disease (formerly Juvenile Oyster Disease).</title>
        <authorList>
            <person name="Kessner L."/>
            <person name="Spinard E."/>
            <person name="Nelson D."/>
        </authorList>
    </citation>
    <scope>NUCLEOTIDE SEQUENCE [LARGE SCALE GENOMIC DNA]</scope>
    <source>
        <strain evidence="3 4">CV919-312</strain>
    </source>
</reference>
<dbReference type="InterPro" id="IPR052344">
    <property type="entry name" value="Transposase-related"/>
</dbReference>
<proteinExistence type="predicted"/>